<dbReference type="Proteomes" id="UP000762703">
    <property type="component" value="Unassembled WGS sequence"/>
</dbReference>
<dbReference type="EMBL" id="SUTE01000037">
    <property type="protein sequence ID" value="MBE6504989.1"/>
    <property type="molecule type" value="Genomic_DNA"/>
</dbReference>
<organism evidence="1 2">
    <name type="scientific">Methanobrevibacter millerae</name>
    <dbReference type="NCBI Taxonomy" id="230361"/>
    <lineage>
        <taxon>Archaea</taxon>
        <taxon>Methanobacteriati</taxon>
        <taxon>Methanobacteriota</taxon>
        <taxon>Methanomada group</taxon>
        <taxon>Methanobacteria</taxon>
        <taxon>Methanobacteriales</taxon>
        <taxon>Methanobacteriaceae</taxon>
        <taxon>Methanobrevibacter</taxon>
    </lineage>
</organism>
<protein>
    <submittedName>
        <fullName evidence="1">Uncharacterized protein</fullName>
    </submittedName>
</protein>
<dbReference type="AlphaFoldDB" id="A0A8T3VA77"/>
<name>A0A8T3VA77_9EURY</name>
<evidence type="ECO:0000313" key="1">
    <source>
        <dbReference type="EMBL" id="MBE6504989.1"/>
    </source>
</evidence>
<evidence type="ECO:0000313" key="2">
    <source>
        <dbReference type="Proteomes" id="UP000762703"/>
    </source>
</evidence>
<comment type="caution">
    <text evidence="1">The sequence shown here is derived from an EMBL/GenBank/DDBJ whole genome shotgun (WGS) entry which is preliminary data.</text>
</comment>
<reference evidence="1" key="1">
    <citation type="submission" date="2019-04" db="EMBL/GenBank/DDBJ databases">
        <title>Evolution of Biomass-Degrading Anaerobic Consortia Revealed by Metagenomics.</title>
        <authorList>
            <person name="Peng X."/>
        </authorList>
    </citation>
    <scope>NUCLEOTIDE SEQUENCE</scope>
    <source>
        <strain evidence="1">SIG12</strain>
    </source>
</reference>
<gene>
    <name evidence="1" type="ORF">E7Z73_04480</name>
</gene>
<dbReference type="RefSeq" id="WP_303736633.1">
    <property type="nucleotide sequence ID" value="NZ_SUTE01000037.1"/>
</dbReference>
<accession>A0A8T3VA77</accession>
<proteinExistence type="predicted"/>
<sequence length="113" mass="13544">MKELDKKYVFHIPLCKYVNNDLIPIAIENIIDELIKQLNENGYDSLYMTKVKGYYKSRCFDEILITLFVSTRFLTNHYLPEAIFKKWFKANNNILEQEAYAYECNNKMNIEEI</sequence>